<evidence type="ECO:0000313" key="4">
    <source>
        <dbReference type="Proteomes" id="UP000467327"/>
    </source>
</evidence>
<dbReference type="EMBL" id="AP022561">
    <property type="protein sequence ID" value="BBX09928.1"/>
    <property type="molecule type" value="Genomic_DNA"/>
</dbReference>
<organism evidence="3 4">
    <name type="scientific">Mycolicibacterium aichiense</name>
    <dbReference type="NCBI Taxonomy" id="1799"/>
    <lineage>
        <taxon>Bacteria</taxon>
        <taxon>Bacillati</taxon>
        <taxon>Actinomycetota</taxon>
        <taxon>Actinomycetes</taxon>
        <taxon>Mycobacteriales</taxon>
        <taxon>Mycobacteriaceae</taxon>
        <taxon>Mycolicibacterium</taxon>
    </lineage>
</organism>
<sequence length="61" mass="6871">MKEIIAAVVGVVLIALFIYLSLRYFRKIGRGEADPVINPGWTTDMRPTTGTELPRREDDAH</sequence>
<accession>A0AAD1HQK0</accession>
<dbReference type="RefSeq" id="WP_115318684.1">
    <property type="nucleotide sequence ID" value="NZ_AP022561.1"/>
</dbReference>
<reference evidence="3 4" key="1">
    <citation type="journal article" date="2019" name="Emerg. Microbes Infect.">
        <title>Comprehensive subspecies identification of 175 nontuberculous mycobacteria species based on 7547 genomic profiles.</title>
        <authorList>
            <person name="Matsumoto Y."/>
            <person name="Kinjo T."/>
            <person name="Motooka D."/>
            <person name="Nabeya D."/>
            <person name="Jung N."/>
            <person name="Uechi K."/>
            <person name="Horii T."/>
            <person name="Iida T."/>
            <person name="Fujita J."/>
            <person name="Nakamura S."/>
        </authorList>
    </citation>
    <scope>NUCLEOTIDE SEQUENCE [LARGE SCALE GENOMIC DNA]</scope>
    <source>
        <strain evidence="3 4">JCM 6376</strain>
    </source>
</reference>
<feature type="transmembrane region" description="Helical" evidence="2">
    <location>
        <begin position="6"/>
        <end position="25"/>
    </location>
</feature>
<feature type="region of interest" description="Disordered" evidence="1">
    <location>
        <begin position="39"/>
        <end position="61"/>
    </location>
</feature>
<gene>
    <name evidence="3" type="ORF">MAIC_47310</name>
</gene>
<name>A0AAD1HQK0_9MYCO</name>
<proteinExistence type="predicted"/>
<dbReference type="Proteomes" id="UP000467327">
    <property type="component" value="Chromosome"/>
</dbReference>
<keyword evidence="2" id="KW-0472">Membrane</keyword>
<dbReference type="AlphaFoldDB" id="A0AAD1HQK0"/>
<evidence type="ECO:0000256" key="1">
    <source>
        <dbReference type="SAM" id="MobiDB-lite"/>
    </source>
</evidence>
<dbReference type="KEGG" id="maic:MAIC_47310"/>
<keyword evidence="2" id="KW-0812">Transmembrane</keyword>
<keyword evidence="4" id="KW-1185">Reference proteome</keyword>
<evidence type="ECO:0000313" key="3">
    <source>
        <dbReference type="EMBL" id="BBX09928.1"/>
    </source>
</evidence>
<evidence type="ECO:0000256" key="2">
    <source>
        <dbReference type="SAM" id="Phobius"/>
    </source>
</evidence>
<keyword evidence="2" id="KW-1133">Transmembrane helix</keyword>
<protein>
    <submittedName>
        <fullName evidence="3">Uncharacterized protein</fullName>
    </submittedName>
</protein>